<proteinExistence type="predicted"/>
<accession>A0ABR0KGY2</accession>
<evidence type="ECO:0000313" key="3">
    <source>
        <dbReference type="Proteomes" id="UP001345013"/>
    </source>
</evidence>
<evidence type="ECO:0000313" key="2">
    <source>
        <dbReference type="EMBL" id="KAK5096065.1"/>
    </source>
</evidence>
<gene>
    <name evidence="2" type="ORF">LTR24_002764</name>
</gene>
<feature type="compositionally biased region" description="Low complexity" evidence="1">
    <location>
        <begin position="113"/>
        <end position="144"/>
    </location>
</feature>
<protein>
    <submittedName>
        <fullName evidence="2">Uncharacterized protein</fullName>
    </submittedName>
</protein>
<feature type="region of interest" description="Disordered" evidence="1">
    <location>
        <begin position="49"/>
        <end position="219"/>
    </location>
</feature>
<dbReference type="EMBL" id="JAVRRG010000024">
    <property type="protein sequence ID" value="KAK5096065.1"/>
    <property type="molecule type" value="Genomic_DNA"/>
</dbReference>
<dbReference type="Proteomes" id="UP001345013">
    <property type="component" value="Unassembled WGS sequence"/>
</dbReference>
<reference evidence="2 3" key="1">
    <citation type="submission" date="2023-08" db="EMBL/GenBank/DDBJ databases">
        <title>Black Yeasts Isolated from many extreme environments.</title>
        <authorList>
            <person name="Coleine C."/>
            <person name="Stajich J.E."/>
            <person name="Selbmann L."/>
        </authorList>
    </citation>
    <scope>NUCLEOTIDE SEQUENCE [LARGE SCALE GENOMIC DNA]</scope>
    <source>
        <strain evidence="2 3">CCFEE 5885</strain>
    </source>
</reference>
<organism evidence="2 3">
    <name type="scientific">Lithohypha guttulata</name>
    <dbReference type="NCBI Taxonomy" id="1690604"/>
    <lineage>
        <taxon>Eukaryota</taxon>
        <taxon>Fungi</taxon>
        <taxon>Dikarya</taxon>
        <taxon>Ascomycota</taxon>
        <taxon>Pezizomycotina</taxon>
        <taxon>Eurotiomycetes</taxon>
        <taxon>Chaetothyriomycetidae</taxon>
        <taxon>Chaetothyriales</taxon>
        <taxon>Trichomeriaceae</taxon>
        <taxon>Lithohypha</taxon>
    </lineage>
</organism>
<comment type="caution">
    <text evidence="2">The sequence shown here is derived from an EMBL/GenBank/DDBJ whole genome shotgun (WGS) entry which is preliminary data.</text>
</comment>
<keyword evidence="3" id="KW-1185">Reference proteome</keyword>
<name>A0ABR0KGY2_9EURO</name>
<evidence type="ECO:0000256" key="1">
    <source>
        <dbReference type="SAM" id="MobiDB-lite"/>
    </source>
</evidence>
<sequence length="219" mass="23319">MAYCGFYNGMAAASSSIAAFDCASGGVAIGEVDSYGEFRWYGQAQNSSLGRQICKKGRQQPRYKDMYRPPTPPRSRSRSCSRSQDVAGLTSSMGGLSVSGCDSRMSRSESVRRPSMSGNSSRPSRSQSVRSRPLARAPSAPPAVRDFKYKPLVSAAAPRSRSRSRADPLPAAPPRSRSRSRAGPPPARQLQRAPSQGGSGKGAKGARSAGWVRKFVSGI</sequence>